<accession>A0A420EMF8</accession>
<proteinExistence type="predicted"/>
<gene>
    <name evidence="1" type="ORF">D6851_07245</name>
</gene>
<sequence length="230" mass="25905">MATRKREKPPQSISTRPTEKPWWKSTWLKVTAGIAAIALLLTNVISILSSSRALPIEVQKTSDQFFNWYGDYAAWKGYWTNFPEGFVDMEEMNLSKEDFRLNIEETKGGYISGTTETRGICDKVPYFDQLLVDGSISSGSRAEIEIFDYVGGYRRNFARLRLKRDDYIMAIIPLDDPAGIFAEETRIARAPPDLIGSDGHEALCGDKRFKFIRDALKKAQTEQSSGAAGK</sequence>
<comment type="caution">
    <text evidence="1">The sequence shown here is derived from an EMBL/GenBank/DDBJ whole genome shotgun (WGS) entry which is preliminary data.</text>
</comment>
<organism evidence="1 2">
    <name type="scientific">Altericroceibacterium spongiae</name>
    <dbReference type="NCBI Taxonomy" id="2320269"/>
    <lineage>
        <taxon>Bacteria</taxon>
        <taxon>Pseudomonadati</taxon>
        <taxon>Pseudomonadota</taxon>
        <taxon>Alphaproteobacteria</taxon>
        <taxon>Sphingomonadales</taxon>
        <taxon>Erythrobacteraceae</taxon>
        <taxon>Altericroceibacterium</taxon>
    </lineage>
</organism>
<dbReference type="OrthoDB" id="7863648at2"/>
<evidence type="ECO:0000313" key="2">
    <source>
        <dbReference type="Proteomes" id="UP000284395"/>
    </source>
</evidence>
<reference evidence="1 2" key="1">
    <citation type="submission" date="2018-09" db="EMBL/GenBank/DDBJ databases">
        <title>Altererythrobacter spongiae sp. nov., isolated from a marine sponge.</title>
        <authorList>
            <person name="Zhuang L."/>
            <person name="Luo L."/>
        </authorList>
    </citation>
    <scope>NUCLEOTIDE SEQUENCE [LARGE SCALE GENOMIC DNA]</scope>
    <source>
        <strain evidence="1 2">HN-Y73</strain>
    </source>
</reference>
<protein>
    <submittedName>
        <fullName evidence="1">Uncharacterized protein</fullName>
    </submittedName>
</protein>
<dbReference type="RefSeq" id="WP_120324214.1">
    <property type="nucleotide sequence ID" value="NZ_RAPF01000003.1"/>
</dbReference>
<dbReference type="Proteomes" id="UP000284395">
    <property type="component" value="Unassembled WGS sequence"/>
</dbReference>
<dbReference type="AlphaFoldDB" id="A0A420EMF8"/>
<dbReference type="EMBL" id="RAPF01000003">
    <property type="protein sequence ID" value="RKF21806.1"/>
    <property type="molecule type" value="Genomic_DNA"/>
</dbReference>
<evidence type="ECO:0000313" key="1">
    <source>
        <dbReference type="EMBL" id="RKF21806.1"/>
    </source>
</evidence>
<name>A0A420EMF8_9SPHN</name>
<keyword evidence="2" id="KW-1185">Reference proteome</keyword>